<sequence>MAAVQVPPQNIFRHHRPDYESPSKGEANGLLNDREEDFHCPSAIANSTTHHTRRTVTSPPTRRARSLSLSDTGPYDSSHEDINAPAIAPPIVRSLSRYVHSAKAQRKPYERRDPSTLQRRYAASQLSPVDSRTLPDIQKGKVLLESRLQHLSSEEISQAVITKHADIEWRRMRALTTAWEIQAIEEYKRFLSMVLEDDGSTYASAASEPWDTSLQELAKGNVGELDERLHFCMSTYNPDITSLAVGEKQLDLVDSMAHSLVSDCVNGDRLPDFTSLDDSEDQCGSGCESESINTSRMSQDSVKSGETPDG</sequence>
<protein>
    <submittedName>
        <fullName evidence="2">Uncharacterized protein</fullName>
    </submittedName>
</protein>
<keyword evidence="3" id="KW-1185">Reference proteome</keyword>
<organism evidence="2 3">
    <name type="scientific">Suillus fuscotomentosus</name>
    <dbReference type="NCBI Taxonomy" id="1912939"/>
    <lineage>
        <taxon>Eukaryota</taxon>
        <taxon>Fungi</taxon>
        <taxon>Dikarya</taxon>
        <taxon>Basidiomycota</taxon>
        <taxon>Agaricomycotina</taxon>
        <taxon>Agaricomycetes</taxon>
        <taxon>Agaricomycetidae</taxon>
        <taxon>Boletales</taxon>
        <taxon>Suillineae</taxon>
        <taxon>Suillaceae</taxon>
        <taxon>Suillus</taxon>
    </lineage>
</organism>
<feature type="region of interest" description="Disordered" evidence="1">
    <location>
        <begin position="1"/>
        <end position="86"/>
    </location>
</feature>
<accession>A0AAD4DRC1</accession>
<feature type="non-terminal residue" evidence="2">
    <location>
        <position position="310"/>
    </location>
</feature>
<reference evidence="2" key="1">
    <citation type="journal article" date="2020" name="New Phytol.">
        <title>Comparative genomics reveals dynamic genome evolution in host specialist ectomycorrhizal fungi.</title>
        <authorList>
            <person name="Lofgren L.A."/>
            <person name="Nguyen N.H."/>
            <person name="Vilgalys R."/>
            <person name="Ruytinx J."/>
            <person name="Liao H.L."/>
            <person name="Branco S."/>
            <person name="Kuo A."/>
            <person name="LaButti K."/>
            <person name="Lipzen A."/>
            <person name="Andreopoulos W."/>
            <person name="Pangilinan J."/>
            <person name="Riley R."/>
            <person name="Hundley H."/>
            <person name="Na H."/>
            <person name="Barry K."/>
            <person name="Grigoriev I.V."/>
            <person name="Stajich J.E."/>
            <person name="Kennedy P.G."/>
        </authorList>
    </citation>
    <scope>NUCLEOTIDE SEQUENCE</scope>
    <source>
        <strain evidence="2">FC203</strain>
    </source>
</reference>
<name>A0AAD4DRC1_9AGAM</name>
<feature type="region of interest" description="Disordered" evidence="1">
    <location>
        <begin position="275"/>
        <end position="310"/>
    </location>
</feature>
<evidence type="ECO:0000313" key="2">
    <source>
        <dbReference type="EMBL" id="KAG1887893.1"/>
    </source>
</evidence>
<evidence type="ECO:0000256" key="1">
    <source>
        <dbReference type="SAM" id="MobiDB-lite"/>
    </source>
</evidence>
<dbReference type="GeneID" id="64657692"/>
<dbReference type="RefSeq" id="XP_041216969.1">
    <property type="nucleotide sequence ID" value="XM_041363394.1"/>
</dbReference>
<dbReference type="EMBL" id="JABBWK010000193">
    <property type="protein sequence ID" value="KAG1887893.1"/>
    <property type="molecule type" value="Genomic_DNA"/>
</dbReference>
<dbReference type="Proteomes" id="UP001195769">
    <property type="component" value="Unassembled WGS sequence"/>
</dbReference>
<dbReference type="AlphaFoldDB" id="A0AAD4DRC1"/>
<proteinExistence type="predicted"/>
<feature type="compositionally biased region" description="Polar residues" evidence="1">
    <location>
        <begin position="288"/>
        <end position="304"/>
    </location>
</feature>
<evidence type="ECO:0000313" key="3">
    <source>
        <dbReference type="Proteomes" id="UP001195769"/>
    </source>
</evidence>
<comment type="caution">
    <text evidence="2">The sequence shown here is derived from an EMBL/GenBank/DDBJ whole genome shotgun (WGS) entry which is preliminary data.</text>
</comment>
<gene>
    <name evidence="2" type="ORF">F5891DRAFT_1076788</name>
</gene>